<dbReference type="GO" id="GO:0006629">
    <property type="term" value="P:lipid metabolic process"/>
    <property type="evidence" value="ECO:0007669"/>
    <property type="project" value="InterPro"/>
</dbReference>
<evidence type="ECO:0000313" key="4">
    <source>
        <dbReference type="EMBL" id="RCJ42210.1"/>
    </source>
</evidence>
<organism evidence="4 5">
    <name type="scientific">Nostoc minutum NIES-26</name>
    <dbReference type="NCBI Taxonomy" id="1844469"/>
    <lineage>
        <taxon>Bacteria</taxon>
        <taxon>Bacillati</taxon>
        <taxon>Cyanobacteriota</taxon>
        <taxon>Cyanophyceae</taxon>
        <taxon>Nostocales</taxon>
        <taxon>Nostocaceae</taxon>
        <taxon>Nostoc</taxon>
    </lineage>
</organism>
<dbReference type="PANTHER" id="PTHR45648">
    <property type="entry name" value="GDSL LIPASE/ACYLHYDROLASE FAMILY PROTEIN (AFU_ORTHOLOGUE AFUA_4G14700)"/>
    <property type="match status" value="1"/>
</dbReference>
<dbReference type="Proteomes" id="UP000252107">
    <property type="component" value="Unassembled WGS sequence"/>
</dbReference>
<comment type="caution">
    <text evidence="4">The sequence shown here is derived from an EMBL/GenBank/DDBJ whole genome shotgun (WGS) entry which is preliminary data.</text>
</comment>
<dbReference type="AlphaFoldDB" id="A0A367S2H3"/>
<evidence type="ECO:0000256" key="1">
    <source>
        <dbReference type="ARBA" id="ARBA00022801"/>
    </source>
</evidence>
<dbReference type="PROSITE" id="PS01098">
    <property type="entry name" value="LIPASE_GDSL_SER"/>
    <property type="match status" value="1"/>
</dbReference>
<dbReference type="InterPro" id="IPR001087">
    <property type="entry name" value="GDSL"/>
</dbReference>
<dbReference type="GO" id="GO:0016298">
    <property type="term" value="F:lipase activity"/>
    <property type="evidence" value="ECO:0007669"/>
    <property type="project" value="InterPro"/>
</dbReference>
<gene>
    <name evidence="4" type="ORF">A6770_08335</name>
</gene>
<feature type="domain" description="Ice-binding protein C-terminal" evidence="3">
    <location>
        <begin position="327"/>
        <end position="349"/>
    </location>
</feature>
<dbReference type="InterPro" id="IPR008265">
    <property type="entry name" value="Lipase_GDSL_AS"/>
</dbReference>
<name>A0A367S2H3_9NOSO</name>
<dbReference type="PANTHER" id="PTHR45648:SF22">
    <property type="entry name" value="GDSL LIPASE_ACYLHYDROLASE FAMILY PROTEIN (AFU_ORTHOLOGUE AFUA_4G14700)"/>
    <property type="match status" value="1"/>
</dbReference>
<dbReference type="Pfam" id="PF00657">
    <property type="entry name" value="Lipase_GDSL"/>
    <property type="match status" value="1"/>
</dbReference>
<sequence>MKQQLMAAGFVLFSFMLPLKASAGTFGIDSIYVFGDSLSDTGNVFAASGQTIPPPPYSQGRFSNGPIWIEELAQKLELDSSPTLYTDVVNGATPKNGINFAFGGATTTSINTVSPLLPGLQQQIGAFAQPLIQTNQKADSHGLYVLWAGANDYLPTDADPNYFRPFTDTTQTINNLKTAVASLASVGATNILLVNLPDLGLTPRAQNFDPTLPVPNGTSQILSDLTEQHNEDLSKVIEDLDNVLAPDVKLISFDVNSVLEDVIDRPSKYGFKEVTKPCLFDQSIPSCAIDQSKQDEYLFWDGIHPTTTAHKIIGDRAFQTIAKSAQPVPEPSTALGTLGIGTLGAIAFMKYKRKKSLLTATSQVPNVQSTLTKKVKVGC</sequence>
<dbReference type="SUPFAM" id="SSF52266">
    <property type="entry name" value="SGNH hydrolase"/>
    <property type="match status" value="1"/>
</dbReference>
<keyword evidence="5" id="KW-1185">Reference proteome</keyword>
<dbReference type="InterPro" id="IPR036514">
    <property type="entry name" value="SGNH_hydro_sf"/>
</dbReference>
<accession>A0A367S2H3</accession>
<dbReference type="Pfam" id="PF07589">
    <property type="entry name" value="PEP-CTERM"/>
    <property type="match status" value="1"/>
</dbReference>
<evidence type="ECO:0000259" key="3">
    <source>
        <dbReference type="Pfam" id="PF07589"/>
    </source>
</evidence>
<dbReference type="CDD" id="cd01846">
    <property type="entry name" value="fatty_acyltransferase_like"/>
    <property type="match status" value="1"/>
</dbReference>
<evidence type="ECO:0000313" key="5">
    <source>
        <dbReference type="Proteomes" id="UP000252107"/>
    </source>
</evidence>
<proteinExistence type="predicted"/>
<dbReference type="InterPro" id="IPR051058">
    <property type="entry name" value="GDSL_Est/Lipase"/>
</dbReference>
<keyword evidence="2" id="KW-0732">Signal</keyword>
<reference evidence="4" key="1">
    <citation type="submission" date="2016-04" db="EMBL/GenBank/DDBJ databases">
        <authorList>
            <person name="Tabuchi Yagui T.R."/>
        </authorList>
    </citation>
    <scope>NUCLEOTIDE SEQUENCE [LARGE SCALE GENOMIC DNA]</scope>
    <source>
        <strain evidence="4">NIES-26</strain>
    </source>
</reference>
<keyword evidence="1" id="KW-0378">Hydrolase</keyword>
<dbReference type="InterPro" id="IPR013424">
    <property type="entry name" value="Ice-binding_C"/>
</dbReference>
<dbReference type="Gene3D" id="3.40.50.1110">
    <property type="entry name" value="SGNH hydrolase"/>
    <property type="match status" value="1"/>
</dbReference>
<dbReference type="EMBL" id="LXQD01000012">
    <property type="protein sequence ID" value="RCJ42210.1"/>
    <property type="molecule type" value="Genomic_DNA"/>
</dbReference>
<dbReference type="NCBIfam" id="TIGR02595">
    <property type="entry name" value="PEP_CTERM"/>
    <property type="match status" value="1"/>
</dbReference>
<protein>
    <recommendedName>
        <fullName evidence="3">Ice-binding protein C-terminal domain-containing protein</fullName>
    </recommendedName>
</protein>
<evidence type="ECO:0000256" key="2">
    <source>
        <dbReference type="SAM" id="SignalP"/>
    </source>
</evidence>
<feature type="chain" id="PRO_5017025182" description="Ice-binding protein C-terminal domain-containing protein" evidence="2">
    <location>
        <begin position="24"/>
        <end position="379"/>
    </location>
</feature>
<feature type="signal peptide" evidence="2">
    <location>
        <begin position="1"/>
        <end position="23"/>
    </location>
</feature>